<dbReference type="InterPro" id="IPR052711">
    <property type="entry name" value="Zinc_ADH-like"/>
</dbReference>
<dbReference type="Proteomes" id="UP000807469">
    <property type="component" value="Unassembled WGS sequence"/>
</dbReference>
<gene>
    <name evidence="2" type="ORF">BDN70DRAFT_903808</name>
</gene>
<dbReference type="InterPro" id="IPR013154">
    <property type="entry name" value="ADH-like_N"/>
</dbReference>
<dbReference type="Pfam" id="PF00107">
    <property type="entry name" value="ADH_zinc_N"/>
    <property type="match status" value="1"/>
</dbReference>
<organism evidence="2 3">
    <name type="scientific">Pholiota conissans</name>
    <dbReference type="NCBI Taxonomy" id="109636"/>
    <lineage>
        <taxon>Eukaryota</taxon>
        <taxon>Fungi</taxon>
        <taxon>Dikarya</taxon>
        <taxon>Basidiomycota</taxon>
        <taxon>Agaricomycotina</taxon>
        <taxon>Agaricomycetes</taxon>
        <taxon>Agaricomycetidae</taxon>
        <taxon>Agaricales</taxon>
        <taxon>Agaricineae</taxon>
        <taxon>Strophariaceae</taxon>
        <taxon>Pholiota</taxon>
    </lineage>
</organism>
<dbReference type="Pfam" id="PF08240">
    <property type="entry name" value="ADH_N"/>
    <property type="match status" value="1"/>
</dbReference>
<dbReference type="SUPFAM" id="SSF51735">
    <property type="entry name" value="NAD(P)-binding Rossmann-fold domains"/>
    <property type="match status" value="1"/>
</dbReference>
<keyword evidence="3" id="KW-1185">Reference proteome</keyword>
<dbReference type="CDD" id="cd08276">
    <property type="entry name" value="MDR7"/>
    <property type="match status" value="1"/>
</dbReference>
<accession>A0A9P5ZDZ6</accession>
<dbReference type="InterPro" id="IPR013149">
    <property type="entry name" value="ADH-like_C"/>
</dbReference>
<dbReference type="SMART" id="SM00829">
    <property type="entry name" value="PKS_ER"/>
    <property type="match status" value="1"/>
</dbReference>
<name>A0A9P5ZDZ6_9AGAR</name>
<comment type="caution">
    <text evidence="2">The sequence shown here is derived from an EMBL/GenBank/DDBJ whole genome shotgun (WGS) entry which is preliminary data.</text>
</comment>
<dbReference type="InterPro" id="IPR020843">
    <property type="entry name" value="ER"/>
</dbReference>
<reference evidence="2" key="1">
    <citation type="submission" date="2020-11" db="EMBL/GenBank/DDBJ databases">
        <authorList>
            <consortium name="DOE Joint Genome Institute"/>
            <person name="Ahrendt S."/>
            <person name="Riley R."/>
            <person name="Andreopoulos W."/>
            <person name="Labutti K."/>
            <person name="Pangilinan J."/>
            <person name="Ruiz-Duenas F.J."/>
            <person name="Barrasa J.M."/>
            <person name="Sanchez-Garcia M."/>
            <person name="Camarero S."/>
            <person name="Miyauchi S."/>
            <person name="Serrano A."/>
            <person name="Linde D."/>
            <person name="Babiker R."/>
            <person name="Drula E."/>
            <person name="Ayuso-Fernandez I."/>
            <person name="Pacheco R."/>
            <person name="Padilla G."/>
            <person name="Ferreira P."/>
            <person name="Barriuso J."/>
            <person name="Kellner H."/>
            <person name="Castanera R."/>
            <person name="Alfaro M."/>
            <person name="Ramirez L."/>
            <person name="Pisabarro A.G."/>
            <person name="Kuo A."/>
            <person name="Tritt A."/>
            <person name="Lipzen A."/>
            <person name="He G."/>
            <person name="Yan M."/>
            <person name="Ng V."/>
            <person name="Cullen D."/>
            <person name="Martin F."/>
            <person name="Rosso M.-N."/>
            <person name="Henrissat B."/>
            <person name="Hibbett D."/>
            <person name="Martinez A.T."/>
            <person name="Grigoriev I.V."/>
        </authorList>
    </citation>
    <scope>NUCLEOTIDE SEQUENCE</scope>
    <source>
        <strain evidence="2">CIRM-BRFM 674</strain>
    </source>
</reference>
<proteinExistence type="predicted"/>
<sequence length="348" mass="37258">MSALPTVTHEYNLREIGSYKNLEIKHASISKTKANEVLVQVHAVSLQYRDLGISLGFYPVGKPGVVPCSDMAGEVVGVGEDVTGWKKGDRVCANFSTDHIYGDTTEDIIATSMGGQSPGVLTQFRNFPAHSLVRIPDHLTYEQASTLPCAALTAYNALHGPNPIKAGDIVLVQGTGGVSMFGLQFAVAAGATVIATSSSNEKLKIAQEYGAKHLINYKETPDWDQEVLKITNRRGVDHVVEVGGQGTLGKSINAARIGGSIHIIGFLSGNATSPGDIIVPTLSKALIIRGIYIGSVAQFKDMVRLIEANPDETVPIVDKVFEFENAIDAYAYLESQKHVGKVVIRVSK</sequence>
<dbReference type="Gene3D" id="3.90.180.10">
    <property type="entry name" value="Medium-chain alcohol dehydrogenases, catalytic domain"/>
    <property type="match status" value="1"/>
</dbReference>
<protein>
    <submittedName>
        <fullName evidence="2">NAD(P)-binding protein</fullName>
    </submittedName>
</protein>
<dbReference type="PANTHER" id="PTHR45033:SF2">
    <property type="entry name" value="ZINC-TYPE ALCOHOL DEHYDROGENASE-LIKE PROTEIN C1773.06C"/>
    <property type="match status" value="1"/>
</dbReference>
<dbReference type="SUPFAM" id="SSF50129">
    <property type="entry name" value="GroES-like"/>
    <property type="match status" value="1"/>
</dbReference>
<dbReference type="InterPro" id="IPR036291">
    <property type="entry name" value="NAD(P)-bd_dom_sf"/>
</dbReference>
<evidence type="ECO:0000313" key="3">
    <source>
        <dbReference type="Proteomes" id="UP000807469"/>
    </source>
</evidence>
<dbReference type="OrthoDB" id="9930022at2759"/>
<dbReference type="EMBL" id="MU155146">
    <property type="protein sequence ID" value="KAF9484186.1"/>
    <property type="molecule type" value="Genomic_DNA"/>
</dbReference>
<dbReference type="InterPro" id="IPR011032">
    <property type="entry name" value="GroES-like_sf"/>
</dbReference>
<evidence type="ECO:0000313" key="2">
    <source>
        <dbReference type="EMBL" id="KAF9484186.1"/>
    </source>
</evidence>
<dbReference type="AlphaFoldDB" id="A0A9P5ZDZ6"/>
<dbReference type="GO" id="GO:0016491">
    <property type="term" value="F:oxidoreductase activity"/>
    <property type="evidence" value="ECO:0007669"/>
    <property type="project" value="InterPro"/>
</dbReference>
<dbReference type="PANTHER" id="PTHR45033">
    <property type="match status" value="1"/>
</dbReference>
<evidence type="ECO:0000259" key="1">
    <source>
        <dbReference type="SMART" id="SM00829"/>
    </source>
</evidence>
<feature type="domain" description="Enoyl reductase (ER)" evidence="1">
    <location>
        <begin position="17"/>
        <end position="344"/>
    </location>
</feature>
<dbReference type="Gene3D" id="3.40.50.720">
    <property type="entry name" value="NAD(P)-binding Rossmann-like Domain"/>
    <property type="match status" value="1"/>
</dbReference>